<dbReference type="AlphaFoldDB" id="A0A426X9W3"/>
<reference evidence="2 3" key="1">
    <citation type="journal article" date="2014" name="Agronomy (Basel)">
        <title>A Draft Genome Sequence for Ensete ventricosum, the Drought-Tolerant Tree Against Hunger.</title>
        <authorList>
            <person name="Harrison J."/>
            <person name="Moore K.A."/>
            <person name="Paszkiewicz K."/>
            <person name="Jones T."/>
            <person name="Grant M."/>
            <person name="Ambacheew D."/>
            <person name="Muzemil S."/>
            <person name="Studholme D.J."/>
        </authorList>
    </citation>
    <scope>NUCLEOTIDE SEQUENCE [LARGE SCALE GENOMIC DNA]</scope>
</reference>
<evidence type="ECO:0000256" key="1">
    <source>
        <dbReference type="SAM" id="MobiDB-lite"/>
    </source>
</evidence>
<protein>
    <submittedName>
        <fullName evidence="2">Uncharacterized protein</fullName>
    </submittedName>
</protein>
<feature type="compositionally biased region" description="Acidic residues" evidence="1">
    <location>
        <begin position="31"/>
        <end position="40"/>
    </location>
</feature>
<feature type="region of interest" description="Disordered" evidence="1">
    <location>
        <begin position="1"/>
        <end position="85"/>
    </location>
</feature>
<comment type="caution">
    <text evidence="2">The sequence shown here is derived from an EMBL/GenBank/DDBJ whole genome shotgun (WGS) entry which is preliminary data.</text>
</comment>
<feature type="compositionally biased region" description="Polar residues" evidence="1">
    <location>
        <begin position="76"/>
        <end position="85"/>
    </location>
</feature>
<organism evidence="2 3">
    <name type="scientific">Ensete ventricosum</name>
    <name type="common">Abyssinian banana</name>
    <name type="synonym">Musa ensete</name>
    <dbReference type="NCBI Taxonomy" id="4639"/>
    <lineage>
        <taxon>Eukaryota</taxon>
        <taxon>Viridiplantae</taxon>
        <taxon>Streptophyta</taxon>
        <taxon>Embryophyta</taxon>
        <taxon>Tracheophyta</taxon>
        <taxon>Spermatophyta</taxon>
        <taxon>Magnoliopsida</taxon>
        <taxon>Liliopsida</taxon>
        <taxon>Zingiberales</taxon>
        <taxon>Musaceae</taxon>
        <taxon>Ensete</taxon>
    </lineage>
</organism>
<dbReference type="EMBL" id="AMZH03023885">
    <property type="protein sequence ID" value="RRT36230.1"/>
    <property type="molecule type" value="Genomic_DNA"/>
</dbReference>
<evidence type="ECO:0000313" key="2">
    <source>
        <dbReference type="EMBL" id="RRT36230.1"/>
    </source>
</evidence>
<sequence>MNLVHRYGLRKVKSQKDNPLQLQNPQRTAEDMDLPLETDDPSPSGYEDDHIVQERSKRLRRPTKSINENLEPAFNSGDNLPIMNSSEDQLISYDYKSGVYRSGSQDALPSQAPVA</sequence>
<accession>A0A426X9W3</accession>
<proteinExistence type="predicted"/>
<gene>
    <name evidence="2" type="ORF">B296_00018753</name>
</gene>
<dbReference type="Proteomes" id="UP000287651">
    <property type="component" value="Unassembled WGS sequence"/>
</dbReference>
<name>A0A426X9W3_ENSVE</name>
<feature type="compositionally biased region" description="Basic and acidic residues" evidence="1">
    <location>
        <begin position="47"/>
        <end position="56"/>
    </location>
</feature>
<feature type="compositionally biased region" description="Polar residues" evidence="1">
    <location>
        <begin position="17"/>
        <end position="27"/>
    </location>
</feature>
<evidence type="ECO:0000313" key="3">
    <source>
        <dbReference type="Proteomes" id="UP000287651"/>
    </source>
</evidence>